<dbReference type="GO" id="GO:0004525">
    <property type="term" value="F:ribonuclease III activity"/>
    <property type="evidence" value="ECO:0007669"/>
    <property type="project" value="UniProtKB-EC"/>
</dbReference>
<dbReference type="GO" id="GO:0003723">
    <property type="term" value="F:RNA binding"/>
    <property type="evidence" value="ECO:0007669"/>
    <property type="project" value="UniProtKB-KW"/>
</dbReference>
<protein>
    <recommendedName>
        <fullName evidence="2">ribonuclease III</fullName>
        <ecNumber evidence="2">3.1.26.3</ecNumber>
    </recommendedName>
</protein>
<keyword evidence="5" id="KW-0378">Hydrolase</keyword>
<dbReference type="CDD" id="cd00593">
    <property type="entry name" value="RIBOc"/>
    <property type="match status" value="1"/>
</dbReference>
<proteinExistence type="predicted"/>
<dbReference type="SMART" id="SM00535">
    <property type="entry name" value="RIBOc"/>
    <property type="match status" value="1"/>
</dbReference>
<keyword evidence="6" id="KW-0694">RNA-binding</keyword>
<dbReference type="PROSITE" id="PS00517">
    <property type="entry name" value="RNASE_3_1"/>
    <property type="match status" value="1"/>
</dbReference>
<dbReference type="SUPFAM" id="SSF69065">
    <property type="entry name" value="RNase III domain-like"/>
    <property type="match status" value="1"/>
</dbReference>
<feature type="domain" description="RNase III" evidence="7">
    <location>
        <begin position="32"/>
        <end position="159"/>
    </location>
</feature>
<keyword evidence="3" id="KW-0540">Nuclease</keyword>
<dbReference type="EMBL" id="BARU01040785">
    <property type="protein sequence ID" value="GAH81386.1"/>
    <property type="molecule type" value="Genomic_DNA"/>
</dbReference>
<comment type="caution">
    <text evidence="8">The sequence shown here is derived from an EMBL/GenBank/DDBJ whole genome shotgun (WGS) entry which is preliminary data.</text>
</comment>
<evidence type="ECO:0000256" key="6">
    <source>
        <dbReference type="ARBA" id="ARBA00022884"/>
    </source>
</evidence>
<dbReference type="InterPro" id="IPR000999">
    <property type="entry name" value="RNase_III_dom"/>
</dbReference>
<sequence>MANFVEKLFGRQGPLEGYLFDDELPEERLRELKHFCKEHNIYLADLSLIDQALTHTSFAHESEQDTKDYERLEFLGDSVISLVVVENLYNTFPGMNEGDMTKIKSEVVSQAALSEVATKLGLNRLLHLGKGEVLSRGRRKPSILSDAFEALVGALYLSS</sequence>
<feature type="non-terminal residue" evidence="8">
    <location>
        <position position="159"/>
    </location>
</feature>
<evidence type="ECO:0000256" key="2">
    <source>
        <dbReference type="ARBA" id="ARBA00012177"/>
    </source>
</evidence>
<dbReference type="InterPro" id="IPR036389">
    <property type="entry name" value="RNase_III_sf"/>
</dbReference>
<name>X1IG43_9ZZZZ</name>
<dbReference type="AlphaFoldDB" id="X1IG43"/>
<dbReference type="PROSITE" id="PS50142">
    <property type="entry name" value="RNASE_3_2"/>
    <property type="match status" value="1"/>
</dbReference>
<dbReference type="EC" id="3.1.26.3" evidence="2"/>
<accession>X1IG43</accession>
<evidence type="ECO:0000313" key="8">
    <source>
        <dbReference type="EMBL" id="GAH81386.1"/>
    </source>
</evidence>
<evidence type="ECO:0000259" key="7">
    <source>
        <dbReference type="PROSITE" id="PS50142"/>
    </source>
</evidence>
<evidence type="ECO:0000256" key="5">
    <source>
        <dbReference type="ARBA" id="ARBA00022801"/>
    </source>
</evidence>
<reference evidence="8" key="1">
    <citation type="journal article" date="2014" name="Front. Microbiol.">
        <title>High frequency of phylogenetically diverse reductive dehalogenase-homologous genes in deep subseafloor sedimentary metagenomes.</title>
        <authorList>
            <person name="Kawai M."/>
            <person name="Futagami T."/>
            <person name="Toyoda A."/>
            <person name="Takaki Y."/>
            <person name="Nishi S."/>
            <person name="Hori S."/>
            <person name="Arai W."/>
            <person name="Tsubouchi T."/>
            <person name="Morono Y."/>
            <person name="Uchiyama I."/>
            <person name="Ito T."/>
            <person name="Fujiyama A."/>
            <person name="Inagaki F."/>
            <person name="Takami H."/>
        </authorList>
    </citation>
    <scope>NUCLEOTIDE SEQUENCE</scope>
    <source>
        <strain evidence="8">Expedition CK06-06</strain>
    </source>
</reference>
<dbReference type="GO" id="GO:0006396">
    <property type="term" value="P:RNA processing"/>
    <property type="evidence" value="ECO:0007669"/>
    <property type="project" value="InterPro"/>
</dbReference>
<evidence type="ECO:0000256" key="4">
    <source>
        <dbReference type="ARBA" id="ARBA00022759"/>
    </source>
</evidence>
<dbReference type="Pfam" id="PF14622">
    <property type="entry name" value="Ribonucleas_3_3"/>
    <property type="match status" value="1"/>
</dbReference>
<evidence type="ECO:0000256" key="1">
    <source>
        <dbReference type="ARBA" id="ARBA00000109"/>
    </source>
</evidence>
<evidence type="ECO:0000256" key="3">
    <source>
        <dbReference type="ARBA" id="ARBA00022722"/>
    </source>
</evidence>
<gene>
    <name evidence="8" type="ORF">S03H2_63000</name>
</gene>
<dbReference type="PANTHER" id="PTHR14950">
    <property type="entry name" value="DICER-RELATED"/>
    <property type="match status" value="1"/>
</dbReference>
<dbReference type="Gene3D" id="1.10.1520.10">
    <property type="entry name" value="Ribonuclease III domain"/>
    <property type="match status" value="1"/>
</dbReference>
<organism evidence="8">
    <name type="scientific">marine sediment metagenome</name>
    <dbReference type="NCBI Taxonomy" id="412755"/>
    <lineage>
        <taxon>unclassified sequences</taxon>
        <taxon>metagenomes</taxon>
        <taxon>ecological metagenomes</taxon>
    </lineage>
</organism>
<comment type="catalytic activity">
    <reaction evidence="1">
        <text>Endonucleolytic cleavage to 5'-phosphomonoester.</text>
        <dbReference type="EC" id="3.1.26.3"/>
    </reaction>
</comment>
<dbReference type="PANTHER" id="PTHR14950:SF37">
    <property type="entry name" value="ENDORIBONUCLEASE DICER"/>
    <property type="match status" value="1"/>
</dbReference>
<dbReference type="FunFam" id="1.10.1520.10:FF:000001">
    <property type="entry name" value="Ribonuclease 3"/>
    <property type="match status" value="1"/>
</dbReference>
<keyword evidence="4" id="KW-0255">Endonuclease</keyword>